<dbReference type="Pfam" id="PF03106">
    <property type="entry name" value="WRKY"/>
    <property type="match status" value="1"/>
</dbReference>
<dbReference type="PANTHER" id="PTHR31429">
    <property type="entry name" value="WRKY TRANSCRIPTION FACTOR 36-RELATED"/>
    <property type="match status" value="1"/>
</dbReference>
<evidence type="ECO:0000256" key="5">
    <source>
        <dbReference type="ARBA" id="ARBA00023242"/>
    </source>
</evidence>
<protein>
    <recommendedName>
        <fullName evidence="7">WRKY domain-containing protein</fullName>
    </recommendedName>
</protein>
<feature type="compositionally biased region" description="Basic and acidic residues" evidence="6">
    <location>
        <begin position="60"/>
        <end position="72"/>
    </location>
</feature>
<dbReference type="PROSITE" id="PS50811">
    <property type="entry name" value="WRKY"/>
    <property type="match status" value="1"/>
</dbReference>
<accession>A0ABP0ZFG6</accession>
<feature type="domain" description="WRKY" evidence="7">
    <location>
        <begin position="246"/>
        <end position="312"/>
    </location>
</feature>
<evidence type="ECO:0000256" key="1">
    <source>
        <dbReference type="ARBA" id="ARBA00004123"/>
    </source>
</evidence>
<gene>
    <name evidence="8" type="ORF">CITCOLO1_LOCUS22625</name>
</gene>
<sequence length="571" mass="62003">MEAEKALPTVDDKVQSSGGGDEEAAPNPKQDVLLKVSLMGDLEKPSMETLSVPSASNSAWKEEDDQHHEERIKRTRVEMREVREENERLKKSLDEIMKDYETLKRKFHEMNHQIREEKKSTQRNGSTINNIDHEVEEEVDDMVSLTLGRFSTHQNKNTTSSSSLTKLDHQKILDLKQDYIIQTPSIIDRNIQSPTHSETKEEEAGQTWPPSKMSKPSSLPPPPIGEDEVSQQNPPKKARVCVRARCDTPTMNDGCQWRKYGQKIAKGNPCPRAYYRCTGAPTCPVRKQVQRSVDDISILITTYEGTHNHPLPVSAMAMASTTSAAASMLLSGASSSTSQPGLNPSFTAAAAAANLHGMNMYLSNTTNSKQIYLSNSSMLSSSLNHPTITLDLTSNPPSTSSSSSPPFHKNIPSINNSYPPKYPFTSLDFGSSQPNFMSWNNNNNSGYQAYSNISKTNAVIGMPSDFAKQLPLHTNIYQAYLQQFSKSSTPPPPPPLPDTIAAATKVITSDPSFQSALAAALSTIIVGGGSGGETGPPTSSLVGGAQAAKSLTCSTSKSPSSSPGDSRENGK</sequence>
<dbReference type="SUPFAM" id="SSF118290">
    <property type="entry name" value="WRKY DNA-binding domain"/>
    <property type="match status" value="1"/>
</dbReference>
<feature type="region of interest" description="Disordered" evidence="6">
    <location>
        <begin position="44"/>
        <end position="72"/>
    </location>
</feature>
<feature type="compositionally biased region" description="Low complexity" evidence="6">
    <location>
        <begin position="393"/>
        <end position="406"/>
    </location>
</feature>
<feature type="compositionally biased region" description="Polar residues" evidence="6">
    <location>
        <begin position="48"/>
        <end position="59"/>
    </location>
</feature>
<keyword evidence="3" id="KW-0238">DNA-binding</keyword>
<organism evidence="8 9">
    <name type="scientific">Citrullus colocynthis</name>
    <name type="common">colocynth</name>
    <dbReference type="NCBI Taxonomy" id="252529"/>
    <lineage>
        <taxon>Eukaryota</taxon>
        <taxon>Viridiplantae</taxon>
        <taxon>Streptophyta</taxon>
        <taxon>Embryophyta</taxon>
        <taxon>Tracheophyta</taxon>
        <taxon>Spermatophyta</taxon>
        <taxon>Magnoliopsida</taxon>
        <taxon>eudicotyledons</taxon>
        <taxon>Gunneridae</taxon>
        <taxon>Pentapetalae</taxon>
        <taxon>rosids</taxon>
        <taxon>fabids</taxon>
        <taxon>Cucurbitales</taxon>
        <taxon>Cucurbitaceae</taxon>
        <taxon>Benincaseae</taxon>
        <taxon>Citrullus</taxon>
    </lineage>
</organism>
<feature type="compositionally biased region" description="Low complexity" evidence="6">
    <location>
        <begin position="549"/>
        <end position="563"/>
    </location>
</feature>
<dbReference type="EMBL" id="OZ021743">
    <property type="protein sequence ID" value="CAK9330141.1"/>
    <property type="molecule type" value="Genomic_DNA"/>
</dbReference>
<evidence type="ECO:0000313" key="8">
    <source>
        <dbReference type="EMBL" id="CAK9330141.1"/>
    </source>
</evidence>
<dbReference type="Gene3D" id="2.20.25.80">
    <property type="entry name" value="WRKY domain"/>
    <property type="match status" value="1"/>
</dbReference>
<feature type="compositionally biased region" description="Polar residues" evidence="6">
    <location>
        <begin position="186"/>
        <end position="196"/>
    </location>
</feature>
<comment type="subcellular location">
    <subcellularLocation>
        <location evidence="1">Nucleus</location>
    </subcellularLocation>
</comment>
<reference evidence="8 9" key="1">
    <citation type="submission" date="2024-03" db="EMBL/GenBank/DDBJ databases">
        <authorList>
            <person name="Gkanogiannis A."/>
            <person name="Becerra Lopez-Lavalle L."/>
        </authorList>
    </citation>
    <scope>NUCLEOTIDE SEQUENCE [LARGE SCALE GENOMIC DNA]</scope>
</reference>
<feature type="region of interest" description="Disordered" evidence="6">
    <location>
        <begin position="1"/>
        <end position="31"/>
    </location>
</feature>
<dbReference type="InterPro" id="IPR036576">
    <property type="entry name" value="WRKY_dom_sf"/>
</dbReference>
<dbReference type="InterPro" id="IPR044810">
    <property type="entry name" value="WRKY_plant"/>
</dbReference>
<dbReference type="Proteomes" id="UP001642487">
    <property type="component" value="Chromosome 9"/>
</dbReference>
<evidence type="ECO:0000256" key="3">
    <source>
        <dbReference type="ARBA" id="ARBA00023125"/>
    </source>
</evidence>
<dbReference type="SMART" id="SM00774">
    <property type="entry name" value="WRKY"/>
    <property type="match status" value="1"/>
</dbReference>
<dbReference type="InterPro" id="IPR003657">
    <property type="entry name" value="WRKY_dom"/>
</dbReference>
<feature type="region of interest" description="Disordered" evidence="6">
    <location>
        <begin position="186"/>
        <end position="238"/>
    </location>
</feature>
<evidence type="ECO:0000256" key="2">
    <source>
        <dbReference type="ARBA" id="ARBA00023015"/>
    </source>
</evidence>
<keyword evidence="2" id="KW-0805">Transcription regulation</keyword>
<evidence type="ECO:0000256" key="4">
    <source>
        <dbReference type="ARBA" id="ARBA00023163"/>
    </source>
</evidence>
<feature type="region of interest" description="Disordered" evidence="6">
    <location>
        <begin position="526"/>
        <end position="571"/>
    </location>
</feature>
<name>A0ABP0ZFG6_9ROSI</name>
<keyword evidence="9" id="KW-1185">Reference proteome</keyword>
<feature type="region of interest" description="Disordered" evidence="6">
    <location>
        <begin position="390"/>
        <end position="412"/>
    </location>
</feature>
<proteinExistence type="predicted"/>
<evidence type="ECO:0000313" key="9">
    <source>
        <dbReference type="Proteomes" id="UP001642487"/>
    </source>
</evidence>
<keyword evidence="5" id="KW-0539">Nucleus</keyword>
<keyword evidence="4" id="KW-0804">Transcription</keyword>
<evidence type="ECO:0000259" key="7">
    <source>
        <dbReference type="PROSITE" id="PS50811"/>
    </source>
</evidence>
<dbReference type="PANTHER" id="PTHR31429:SF86">
    <property type="entry name" value="WRKY TRANSCRIPTION FACTOR 61-RELATED"/>
    <property type="match status" value="1"/>
</dbReference>
<evidence type="ECO:0000256" key="6">
    <source>
        <dbReference type="SAM" id="MobiDB-lite"/>
    </source>
</evidence>